<accession>A0ABQ8FNH1</accession>
<organism evidence="3 4">
    <name type="scientific">Batrachochytrium salamandrivorans</name>
    <dbReference type="NCBI Taxonomy" id="1357716"/>
    <lineage>
        <taxon>Eukaryota</taxon>
        <taxon>Fungi</taxon>
        <taxon>Fungi incertae sedis</taxon>
        <taxon>Chytridiomycota</taxon>
        <taxon>Chytridiomycota incertae sedis</taxon>
        <taxon>Chytridiomycetes</taxon>
        <taxon>Rhizophydiales</taxon>
        <taxon>Rhizophydiales incertae sedis</taxon>
        <taxon>Batrachochytrium</taxon>
    </lineage>
</organism>
<dbReference type="Proteomes" id="UP001648503">
    <property type="component" value="Unassembled WGS sequence"/>
</dbReference>
<keyword evidence="2" id="KW-0812">Transmembrane</keyword>
<sequence length="134" mass="15410">MSTGLEHRPHHQPKQLDVVSRHSPLSPYYSPDGSPVTSGDYEQRIKDKLKAAERQIPPWIRWLARRGPPPSRTRTILTTSTTIVVTSVLLVYFANAVVVYDKETRIDQLLKERLLLRHQRDELIALSHSAPHHH</sequence>
<protein>
    <recommendedName>
        <fullName evidence="5">Transmembrane protein</fullName>
    </recommendedName>
</protein>
<name>A0ABQ8FNH1_9FUNG</name>
<evidence type="ECO:0008006" key="5">
    <source>
        <dbReference type="Google" id="ProtNLM"/>
    </source>
</evidence>
<evidence type="ECO:0000313" key="3">
    <source>
        <dbReference type="EMBL" id="KAH6601368.1"/>
    </source>
</evidence>
<evidence type="ECO:0000313" key="4">
    <source>
        <dbReference type="Proteomes" id="UP001648503"/>
    </source>
</evidence>
<feature type="transmembrane region" description="Helical" evidence="2">
    <location>
        <begin position="75"/>
        <end position="100"/>
    </location>
</feature>
<evidence type="ECO:0000256" key="1">
    <source>
        <dbReference type="SAM" id="MobiDB-lite"/>
    </source>
</evidence>
<feature type="region of interest" description="Disordered" evidence="1">
    <location>
        <begin position="1"/>
        <end position="41"/>
    </location>
</feature>
<gene>
    <name evidence="3" type="ORF">BASA50_001639</name>
</gene>
<reference evidence="3 4" key="1">
    <citation type="submission" date="2021-02" db="EMBL/GenBank/DDBJ databases">
        <title>Variation within the Batrachochytrium salamandrivorans European outbreak.</title>
        <authorList>
            <person name="Kelly M."/>
            <person name="Pasmans F."/>
            <person name="Shea T.P."/>
            <person name="Munoz J.F."/>
            <person name="Carranza S."/>
            <person name="Cuomo C.A."/>
            <person name="Martel A."/>
        </authorList>
    </citation>
    <scope>NUCLEOTIDE SEQUENCE [LARGE SCALE GENOMIC DNA]</scope>
    <source>
        <strain evidence="3 4">AMFP18/2</strain>
    </source>
</reference>
<evidence type="ECO:0000256" key="2">
    <source>
        <dbReference type="SAM" id="Phobius"/>
    </source>
</evidence>
<keyword evidence="4" id="KW-1185">Reference proteome</keyword>
<proteinExistence type="predicted"/>
<comment type="caution">
    <text evidence="3">The sequence shown here is derived from an EMBL/GenBank/DDBJ whole genome shotgun (WGS) entry which is preliminary data.</text>
</comment>
<keyword evidence="2" id="KW-0472">Membrane</keyword>
<keyword evidence="2" id="KW-1133">Transmembrane helix</keyword>
<dbReference type="EMBL" id="JAFCIX010000010">
    <property type="protein sequence ID" value="KAH6601368.1"/>
    <property type="molecule type" value="Genomic_DNA"/>
</dbReference>